<accession>A0A9P7UR30</accession>
<feature type="domain" description="Fungal-type protein kinase" evidence="1">
    <location>
        <begin position="177"/>
        <end position="473"/>
    </location>
</feature>
<dbReference type="SUPFAM" id="SSF56112">
    <property type="entry name" value="Protein kinase-like (PK-like)"/>
    <property type="match status" value="1"/>
</dbReference>
<dbReference type="PANTHER" id="PTHR38248:SF2">
    <property type="entry name" value="FUNK1 11"/>
    <property type="match status" value="1"/>
</dbReference>
<dbReference type="InterPro" id="IPR011009">
    <property type="entry name" value="Kinase-like_dom_sf"/>
</dbReference>
<name>A0A9P7UR30_9AGAR</name>
<dbReference type="Proteomes" id="UP001049176">
    <property type="component" value="Chromosome 8"/>
</dbReference>
<keyword evidence="3" id="KW-1185">Reference proteome</keyword>
<gene>
    <name evidence="2" type="ORF">E1B28_012712</name>
</gene>
<dbReference type="EMBL" id="CM032188">
    <property type="protein sequence ID" value="KAG7088744.1"/>
    <property type="molecule type" value="Genomic_DNA"/>
</dbReference>
<reference evidence="2" key="1">
    <citation type="journal article" date="2021" name="Genome Biol. Evol.">
        <title>The assembled and annotated genome of the fairy-ring fungus Marasmius oreades.</title>
        <authorList>
            <person name="Hiltunen M."/>
            <person name="Ament-Velasquez S.L."/>
            <person name="Johannesson H."/>
        </authorList>
    </citation>
    <scope>NUCLEOTIDE SEQUENCE</scope>
    <source>
        <strain evidence="2">03SP1</strain>
    </source>
</reference>
<evidence type="ECO:0000313" key="2">
    <source>
        <dbReference type="EMBL" id="KAG7088744.1"/>
    </source>
</evidence>
<dbReference type="OrthoDB" id="2747778at2759"/>
<protein>
    <recommendedName>
        <fullName evidence="1">Fungal-type protein kinase domain-containing protein</fullName>
    </recommendedName>
</protein>
<dbReference type="Pfam" id="PF17667">
    <property type="entry name" value="Pkinase_fungal"/>
    <property type="match status" value="1"/>
</dbReference>
<evidence type="ECO:0000259" key="1">
    <source>
        <dbReference type="Pfam" id="PF17667"/>
    </source>
</evidence>
<dbReference type="InterPro" id="IPR040976">
    <property type="entry name" value="Pkinase_fungal"/>
</dbReference>
<dbReference type="GeneID" id="66081787"/>
<organism evidence="2 3">
    <name type="scientific">Marasmius oreades</name>
    <name type="common">fairy-ring Marasmius</name>
    <dbReference type="NCBI Taxonomy" id="181124"/>
    <lineage>
        <taxon>Eukaryota</taxon>
        <taxon>Fungi</taxon>
        <taxon>Dikarya</taxon>
        <taxon>Basidiomycota</taxon>
        <taxon>Agaricomycotina</taxon>
        <taxon>Agaricomycetes</taxon>
        <taxon>Agaricomycetidae</taxon>
        <taxon>Agaricales</taxon>
        <taxon>Marasmiineae</taxon>
        <taxon>Marasmiaceae</taxon>
        <taxon>Marasmius</taxon>
    </lineage>
</organism>
<proteinExistence type="predicted"/>
<evidence type="ECO:0000313" key="3">
    <source>
        <dbReference type="Proteomes" id="UP001049176"/>
    </source>
</evidence>
<comment type="caution">
    <text evidence="2">The sequence shown here is derived from an EMBL/GenBank/DDBJ whole genome shotgun (WGS) entry which is preliminary data.</text>
</comment>
<dbReference type="RefSeq" id="XP_043005215.1">
    <property type="nucleotide sequence ID" value="XM_043157847.1"/>
</dbReference>
<dbReference type="AlphaFoldDB" id="A0A9P7UR30"/>
<dbReference type="PANTHER" id="PTHR38248">
    <property type="entry name" value="FUNK1 6"/>
    <property type="match status" value="1"/>
</dbReference>
<sequence>MPSGCDSSASSRAPCTSLHYEHDNHYYQAQHENARKFVRMEPGHFLWEFLPAPQDIPASESLESVEVAFNLAGSRDREVDMYPDLVKAFQAYCPALKFCDTHRDPAYAGYVVIKPDISRYHRDSSSVAPEGPAENQKLAAVNLEEVEIIVEVKIKPGDDAFADEDGWPFEVTSTQGRDTRGQITMYAIAQLADQHRTHCFSVLVVGTYARLIRWDRAGAVVTSKFSYTRTPWLATFLHRYNYANAEVRGIDTSVYRLDNFDDKLIQSLKQVAREMLEIPNTEPLYVFEIYGNTTGNTARFIGSRPCTRKTGYLTGRCTRCYKVYNPQSKEVQFMKDTWGVAAEGVLEEATVYSKLRDAGVRNILTLVAAGHVRHRGSQNMQNTKTQDHAKQRNNRLESLRHCRLVFEECGKSLRRCETVGDMICVMRDAIIAHKDAYEKAKILHRDVSYGNIIMLWDGKGVLIDWDLAKSLDDPPPCQIEGNGTWHGNLYQRGCLWQRNRHHTYLRTTSNPSFTSSHCRFWSTLSTP</sequence>
<dbReference type="KEGG" id="more:E1B28_012712"/>